<comment type="similarity">
    <text evidence="1 4">Belongs to the glycosyl hydrolase 25 family.</text>
</comment>
<protein>
    <recommendedName>
        <fullName evidence="4">Lysozyme</fullName>
        <ecNumber evidence="4">3.2.1.17</ecNumber>
    </recommendedName>
</protein>
<comment type="caution">
    <text evidence="6">The sequence shown here is derived from an EMBL/GenBank/DDBJ whole genome shotgun (WGS) entry which is preliminary data.</text>
</comment>
<dbReference type="GO" id="GO:0016052">
    <property type="term" value="P:carbohydrate catabolic process"/>
    <property type="evidence" value="ECO:0007669"/>
    <property type="project" value="TreeGrafter"/>
</dbReference>
<dbReference type="PANTHER" id="PTHR34135:SF2">
    <property type="entry name" value="LYSOZYME"/>
    <property type="match status" value="1"/>
</dbReference>
<reference evidence="6 7" key="1">
    <citation type="submission" date="2019-06" db="EMBL/GenBank/DDBJ databases">
        <title>Whole genome sequence for Rhodospirillaceae sp. R148.</title>
        <authorList>
            <person name="Wang G."/>
        </authorList>
    </citation>
    <scope>NUCLEOTIDE SEQUENCE [LARGE SCALE GENOMIC DNA]</scope>
    <source>
        <strain evidence="6 7">R148</strain>
    </source>
</reference>
<evidence type="ECO:0000256" key="4">
    <source>
        <dbReference type="RuleBase" id="RU361176"/>
    </source>
</evidence>
<dbReference type="SMART" id="SM00641">
    <property type="entry name" value="Glyco_25"/>
    <property type="match status" value="1"/>
</dbReference>
<keyword evidence="3 4" id="KW-0326">Glycosidase</keyword>
<accession>A0A545TLA7</accession>
<dbReference type="EMBL" id="VHSH01000007">
    <property type="protein sequence ID" value="TQV77988.1"/>
    <property type="molecule type" value="Genomic_DNA"/>
</dbReference>
<evidence type="ECO:0000256" key="5">
    <source>
        <dbReference type="SAM" id="Phobius"/>
    </source>
</evidence>
<dbReference type="Gene3D" id="3.20.20.80">
    <property type="entry name" value="Glycosidases"/>
    <property type="match status" value="1"/>
</dbReference>
<dbReference type="InterPro" id="IPR017853">
    <property type="entry name" value="GH"/>
</dbReference>
<organism evidence="6 7">
    <name type="scientific">Denitrobaculum tricleocarpae</name>
    <dbReference type="NCBI Taxonomy" id="2591009"/>
    <lineage>
        <taxon>Bacteria</taxon>
        <taxon>Pseudomonadati</taxon>
        <taxon>Pseudomonadota</taxon>
        <taxon>Alphaproteobacteria</taxon>
        <taxon>Rhodospirillales</taxon>
        <taxon>Rhodospirillaceae</taxon>
        <taxon>Denitrobaculum</taxon>
    </lineage>
</organism>
<evidence type="ECO:0000313" key="7">
    <source>
        <dbReference type="Proteomes" id="UP000315252"/>
    </source>
</evidence>
<gene>
    <name evidence="6" type="ORF">FKG95_20100</name>
</gene>
<keyword evidence="5" id="KW-0472">Membrane</keyword>
<dbReference type="GO" id="GO:0009253">
    <property type="term" value="P:peptidoglycan catabolic process"/>
    <property type="evidence" value="ECO:0007669"/>
    <property type="project" value="InterPro"/>
</dbReference>
<dbReference type="EC" id="3.2.1.17" evidence="4"/>
<keyword evidence="7" id="KW-1185">Reference proteome</keyword>
<comment type="catalytic activity">
    <reaction evidence="4">
        <text>Hydrolysis of (1-&gt;4)-beta-linkages between N-acetylmuramic acid and N-acetyl-D-glucosamine residues in a peptidoglycan and between N-acetyl-D-glucosamine residues in chitodextrins.</text>
        <dbReference type="EC" id="3.2.1.17"/>
    </reaction>
</comment>
<dbReference type="Proteomes" id="UP000315252">
    <property type="component" value="Unassembled WGS sequence"/>
</dbReference>
<dbReference type="InterPro" id="IPR002053">
    <property type="entry name" value="Glyco_hydro_25"/>
</dbReference>
<name>A0A545TLA7_9PROT</name>
<dbReference type="OrthoDB" id="9798192at2"/>
<dbReference type="GO" id="GO:0016998">
    <property type="term" value="P:cell wall macromolecule catabolic process"/>
    <property type="evidence" value="ECO:0007669"/>
    <property type="project" value="InterPro"/>
</dbReference>
<dbReference type="AlphaFoldDB" id="A0A545TLA7"/>
<evidence type="ECO:0000313" key="6">
    <source>
        <dbReference type="EMBL" id="TQV77988.1"/>
    </source>
</evidence>
<keyword evidence="5" id="KW-1133">Transmembrane helix</keyword>
<feature type="transmembrane region" description="Helical" evidence="5">
    <location>
        <begin position="12"/>
        <end position="33"/>
    </location>
</feature>
<dbReference type="InterPro" id="IPR008270">
    <property type="entry name" value="Glyco_hydro_25_AS"/>
</dbReference>
<dbReference type="SUPFAM" id="SSF51445">
    <property type="entry name" value="(Trans)glycosidases"/>
    <property type="match status" value="1"/>
</dbReference>
<evidence type="ECO:0000256" key="2">
    <source>
        <dbReference type="ARBA" id="ARBA00022801"/>
    </source>
</evidence>
<proteinExistence type="inferred from homology"/>
<dbReference type="CDD" id="cd06413">
    <property type="entry name" value="GH25_muramidase_1"/>
    <property type="match status" value="1"/>
</dbReference>
<keyword evidence="2 4" id="KW-0378">Hydrolase</keyword>
<dbReference type="Pfam" id="PF01183">
    <property type="entry name" value="Glyco_hydro_25"/>
    <property type="match status" value="1"/>
</dbReference>
<keyword evidence="5" id="KW-0812">Transmembrane</keyword>
<dbReference type="PROSITE" id="PS51904">
    <property type="entry name" value="GLYCOSYL_HYDROL_F25_2"/>
    <property type="match status" value="1"/>
</dbReference>
<evidence type="ECO:0000256" key="1">
    <source>
        <dbReference type="ARBA" id="ARBA00010646"/>
    </source>
</evidence>
<dbReference type="InterPro" id="IPR018077">
    <property type="entry name" value="Glyco_hydro_fam25_subgr"/>
</dbReference>
<dbReference type="PROSITE" id="PS00953">
    <property type="entry name" value="GLYCOSYL_HYDROL_F25_1"/>
    <property type="match status" value="1"/>
</dbReference>
<dbReference type="GO" id="GO:0003796">
    <property type="term" value="F:lysozyme activity"/>
    <property type="evidence" value="ECO:0007669"/>
    <property type="project" value="UniProtKB-EC"/>
</dbReference>
<sequence>MPHQNLVRRLLLIAGLATVSFAIAVGGATLYFLNFHPDSEKYPVRGIDVSHHQGPIDWPKAAATGIAFAYIKATEGGDFSDRRFPENWRESKTAGLKRGAYHFFTFCRPGREQAAHFIATVPADPEMLPPAVDLEFGGNCGTGSKRLDVMRELAAFLDIVEPHTGMKALLYATPEFYVAYLSNRTLDNPLWLRSILFEPSYNRQPWTFWQYHNRGRIAGIKGPVDYNVFAGSLEDFAKSW</sequence>
<dbReference type="PANTHER" id="PTHR34135">
    <property type="entry name" value="LYSOZYME"/>
    <property type="match status" value="1"/>
</dbReference>
<evidence type="ECO:0000256" key="3">
    <source>
        <dbReference type="ARBA" id="ARBA00023295"/>
    </source>
</evidence>